<evidence type="ECO:0000256" key="3">
    <source>
        <dbReference type="ARBA" id="ARBA00022525"/>
    </source>
</evidence>
<dbReference type="InParanoid" id="G1TTX3"/>
<dbReference type="InterPro" id="IPR053723">
    <property type="entry name" value="Secretoglobin_Domain_sf"/>
</dbReference>
<feature type="signal peptide" evidence="5">
    <location>
        <begin position="1"/>
        <end position="20"/>
    </location>
</feature>
<evidence type="ECO:0000256" key="1">
    <source>
        <dbReference type="ARBA" id="ARBA00004613"/>
    </source>
</evidence>
<dbReference type="Proteomes" id="UP000001811">
    <property type="component" value="Unplaced"/>
</dbReference>
<dbReference type="SUPFAM" id="SSF48201">
    <property type="entry name" value="Uteroglobin-like"/>
    <property type="match status" value="1"/>
</dbReference>
<comment type="subcellular location">
    <subcellularLocation>
        <location evidence="1">Secreted</location>
    </subcellularLocation>
</comment>
<dbReference type="FunCoup" id="G1TTX3">
    <property type="interactions" value="15"/>
</dbReference>
<keyword evidence="4 5" id="KW-0732">Signal</keyword>
<protein>
    <recommendedName>
        <fullName evidence="8">Secretoglobin family 1A member 1</fullName>
    </recommendedName>
</protein>
<dbReference type="Bgee" id="ENSOCUG00000025864">
    <property type="expression patterns" value="Expressed in blood and 15 other cell types or tissues"/>
</dbReference>
<dbReference type="GO" id="GO:0005496">
    <property type="term" value="F:steroid binding"/>
    <property type="evidence" value="ECO:0007669"/>
    <property type="project" value="TreeGrafter"/>
</dbReference>
<proteinExistence type="inferred from homology"/>
<dbReference type="Ensembl" id="ENSOCUT00000031158.2">
    <property type="protein sequence ID" value="ENSOCUP00000020496.2"/>
    <property type="gene ID" value="ENSOCUG00000025864.2"/>
</dbReference>
<organism evidence="6 7">
    <name type="scientific">Oryctolagus cuniculus</name>
    <name type="common">Rabbit</name>
    <dbReference type="NCBI Taxonomy" id="9986"/>
    <lineage>
        <taxon>Eukaryota</taxon>
        <taxon>Metazoa</taxon>
        <taxon>Chordata</taxon>
        <taxon>Craniata</taxon>
        <taxon>Vertebrata</taxon>
        <taxon>Euteleostomi</taxon>
        <taxon>Mammalia</taxon>
        <taxon>Eutheria</taxon>
        <taxon>Euarchontoglires</taxon>
        <taxon>Glires</taxon>
        <taxon>Lagomorpha</taxon>
        <taxon>Leporidae</taxon>
        <taxon>Oryctolagus</taxon>
    </lineage>
</organism>
<evidence type="ECO:0000256" key="5">
    <source>
        <dbReference type="SAM" id="SignalP"/>
    </source>
</evidence>
<feature type="chain" id="PRO_5023825166" description="Secretoglobin family 1A member 1" evidence="5">
    <location>
        <begin position="21"/>
        <end position="94"/>
    </location>
</feature>
<dbReference type="PANTHER" id="PTHR21226:SF8">
    <property type="entry name" value="ABPA10-RELATED"/>
    <property type="match status" value="1"/>
</dbReference>
<dbReference type="HOGENOM" id="CLU_187018_0_0_1"/>
<reference evidence="6 7" key="1">
    <citation type="journal article" date="2011" name="Nature">
        <title>A high-resolution map of human evolutionary constraint using 29 mammals.</title>
        <authorList>
            <person name="Lindblad-Toh K."/>
            <person name="Garber M."/>
            <person name="Zuk O."/>
            <person name="Lin M.F."/>
            <person name="Parker B.J."/>
            <person name="Washietl S."/>
            <person name="Kheradpour P."/>
            <person name="Ernst J."/>
            <person name="Jordan G."/>
            <person name="Mauceli E."/>
            <person name="Ward L.D."/>
            <person name="Lowe C.B."/>
            <person name="Holloway A.K."/>
            <person name="Clamp M."/>
            <person name="Gnerre S."/>
            <person name="Alfoldi J."/>
            <person name="Beal K."/>
            <person name="Chang J."/>
            <person name="Clawson H."/>
            <person name="Cuff J."/>
            <person name="Di Palma F."/>
            <person name="Fitzgerald S."/>
            <person name="Flicek P."/>
            <person name="Guttman M."/>
            <person name="Hubisz M.J."/>
            <person name="Jaffe D.B."/>
            <person name="Jungreis I."/>
            <person name="Kent W.J."/>
            <person name="Kostka D."/>
            <person name="Lara M."/>
            <person name="Martins A.L."/>
            <person name="Massingham T."/>
            <person name="Moltke I."/>
            <person name="Raney B.J."/>
            <person name="Rasmussen M.D."/>
            <person name="Robinson J."/>
            <person name="Stark A."/>
            <person name="Vilella A.J."/>
            <person name="Wen J."/>
            <person name="Xie X."/>
            <person name="Zody M.C."/>
            <person name="Baldwin J."/>
            <person name="Bloom T."/>
            <person name="Chin C.W."/>
            <person name="Heiman D."/>
            <person name="Nicol R."/>
            <person name="Nusbaum C."/>
            <person name="Young S."/>
            <person name="Wilkinson J."/>
            <person name="Worley K.C."/>
            <person name="Kovar C.L."/>
            <person name="Muzny D.M."/>
            <person name="Gibbs R.A."/>
            <person name="Cree A."/>
            <person name="Dihn H.H."/>
            <person name="Fowler G."/>
            <person name="Jhangiani S."/>
            <person name="Joshi V."/>
            <person name="Lee S."/>
            <person name="Lewis L.R."/>
            <person name="Nazareth L.V."/>
            <person name="Okwuonu G."/>
            <person name="Santibanez J."/>
            <person name="Warren W.C."/>
            <person name="Mardis E.R."/>
            <person name="Weinstock G.M."/>
            <person name="Wilson R.K."/>
            <person name="Delehaunty K."/>
            <person name="Dooling D."/>
            <person name="Fronik C."/>
            <person name="Fulton L."/>
            <person name="Fulton B."/>
            <person name="Graves T."/>
            <person name="Minx P."/>
            <person name="Sodergren E."/>
            <person name="Birney E."/>
            <person name="Margulies E.H."/>
            <person name="Herrero J."/>
            <person name="Green E.D."/>
            <person name="Haussler D."/>
            <person name="Siepel A."/>
            <person name="Goldman N."/>
            <person name="Pollard K.S."/>
            <person name="Pedersen J.S."/>
            <person name="Lander E.S."/>
            <person name="Kellis M."/>
        </authorList>
    </citation>
    <scope>NUCLEOTIDE SEQUENCE [LARGE SCALE GENOMIC DNA]</scope>
    <source>
        <strain evidence="7">Thorbecke</strain>
    </source>
</reference>
<accession>G1TTX3</accession>
<comment type="similarity">
    <text evidence="2">Belongs to the secretoglobin family.</text>
</comment>
<dbReference type="SMR" id="G1TTX3"/>
<dbReference type="eggNOG" id="ENOG502RTYP">
    <property type="taxonomic scope" value="Eukaryota"/>
</dbReference>
<dbReference type="InterPro" id="IPR016126">
    <property type="entry name" value="Secretoglobin"/>
</dbReference>
<evidence type="ECO:0000256" key="2">
    <source>
        <dbReference type="ARBA" id="ARBA00008650"/>
    </source>
</evidence>
<dbReference type="GeneTree" id="ENSGT00390000009774"/>
<dbReference type="Pfam" id="PF01099">
    <property type="entry name" value="Uteroglobin"/>
    <property type="match status" value="1"/>
</dbReference>
<dbReference type="AlphaFoldDB" id="G1TTX3"/>
<evidence type="ECO:0000313" key="7">
    <source>
        <dbReference type="Proteomes" id="UP000001811"/>
    </source>
</evidence>
<dbReference type="Gene3D" id="1.20.920.50">
    <property type="match status" value="1"/>
</dbReference>
<reference evidence="6" key="2">
    <citation type="submission" date="2025-08" db="UniProtKB">
        <authorList>
            <consortium name="Ensembl"/>
        </authorList>
    </citation>
    <scope>IDENTIFICATION</scope>
    <source>
        <strain evidence="6">Thorbecke</strain>
    </source>
</reference>
<evidence type="ECO:0000313" key="6">
    <source>
        <dbReference type="Ensembl" id="ENSOCUP00000020496.2"/>
    </source>
</evidence>
<dbReference type="PRINTS" id="PR00827">
    <property type="entry name" value="FELALLERGEN"/>
</dbReference>
<keyword evidence="3" id="KW-0964">Secreted</keyword>
<name>G1TTX3_RABIT</name>
<dbReference type="PANTHER" id="PTHR21226">
    <property type="entry name" value="ABPA10-RELATED"/>
    <property type="match status" value="1"/>
</dbReference>
<dbReference type="GO" id="GO:0005576">
    <property type="term" value="C:extracellular region"/>
    <property type="evidence" value="ECO:0007669"/>
    <property type="project" value="UniProtKB-SubCell"/>
</dbReference>
<dbReference type="InterPro" id="IPR006178">
    <property type="entry name" value="CH1-like"/>
</dbReference>
<dbReference type="SMART" id="SM00096">
    <property type="entry name" value="UTG"/>
    <property type="match status" value="1"/>
</dbReference>
<sequence>MKPAACLALLGSAWLLISLASGCCDICPAVQTAVYEFLSGPSDEYISYVQNYQSDPLVLQNALALKQCVDGKLTEEDKGHAISAVNKIFSDPLC</sequence>
<dbReference type="InterPro" id="IPR035960">
    <property type="entry name" value="Secretoglobin_sf"/>
</dbReference>
<dbReference type="PROSITE" id="PS51257">
    <property type="entry name" value="PROKAR_LIPOPROTEIN"/>
    <property type="match status" value="1"/>
</dbReference>
<dbReference type="PaxDb" id="9986-ENSOCUP00000020496"/>
<dbReference type="CDD" id="cd00633">
    <property type="entry name" value="Secretoglobin"/>
    <property type="match status" value="1"/>
</dbReference>
<evidence type="ECO:0008006" key="8">
    <source>
        <dbReference type="Google" id="ProtNLM"/>
    </source>
</evidence>
<keyword evidence="7" id="KW-1185">Reference proteome</keyword>
<dbReference type="PROSITE" id="PS51311">
    <property type="entry name" value="SCGB"/>
    <property type="match status" value="1"/>
</dbReference>
<reference evidence="6" key="3">
    <citation type="submission" date="2025-09" db="UniProtKB">
        <authorList>
            <consortium name="Ensembl"/>
        </authorList>
    </citation>
    <scope>IDENTIFICATION</scope>
    <source>
        <strain evidence="6">Thorbecke</strain>
    </source>
</reference>
<evidence type="ECO:0000256" key="4">
    <source>
        <dbReference type="ARBA" id="ARBA00022729"/>
    </source>
</evidence>